<protein>
    <submittedName>
        <fullName evidence="1">Uncharacterized protein</fullName>
    </submittedName>
</protein>
<sequence>MNPYEKMSMEEMEIVYQAYVKQNKINSFFQCYIERLKSSVTSSPVHGKTVWAQQVKGLVQSAATGNKATAKKLYSKLYAEFDFIYDCSVGKDTALYCRNTGEKLLIVDYICDVMQKGKQLYDMAYKMFNVPVVVLDSSETM</sequence>
<accession>A0A8S5R1M4</accession>
<dbReference type="EMBL" id="BK015797">
    <property type="protein sequence ID" value="DAE25374.1"/>
    <property type="molecule type" value="Genomic_DNA"/>
</dbReference>
<reference evidence="1" key="1">
    <citation type="journal article" date="2021" name="Proc. Natl. Acad. Sci. U.S.A.">
        <title>A Catalog of Tens of Thousands of Viruses from Human Metagenomes Reveals Hidden Associations with Chronic Diseases.</title>
        <authorList>
            <person name="Tisza M.J."/>
            <person name="Buck C.B."/>
        </authorList>
    </citation>
    <scope>NUCLEOTIDE SEQUENCE</scope>
    <source>
        <strain evidence="1">Ct6d71</strain>
    </source>
</reference>
<organism evidence="1">
    <name type="scientific">Siphoviridae sp. ct6d71</name>
    <dbReference type="NCBI Taxonomy" id="2826298"/>
    <lineage>
        <taxon>Viruses</taxon>
        <taxon>Duplodnaviria</taxon>
        <taxon>Heunggongvirae</taxon>
        <taxon>Uroviricota</taxon>
        <taxon>Caudoviricetes</taxon>
    </lineage>
</organism>
<name>A0A8S5R1M4_9CAUD</name>
<evidence type="ECO:0000313" key="1">
    <source>
        <dbReference type="EMBL" id="DAE25374.1"/>
    </source>
</evidence>
<proteinExistence type="predicted"/>